<comment type="cofactor">
    <cofactor evidence="1">
        <name>Ca(2+)</name>
        <dbReference type="ChEBI" id="CHEBI:29108"/>
    </cofactor>
</comment>
<evidence type="ECO:0000256" key="3">
    <source>
        <dbReference type="ARBA" id="ARBA00001941"/>
    </source>
</evidence>
<evidence type="ECO:0000259" key="15">
    <source>
        <dbReference type="SMART" id="SM00861"/>
    </source>
</evidence>
<evidence type="ECO:0000256" key="1">
    <source>
        <dbReference type="ARBA" id="ARBA00001913"/>
    </source>
</evidence>
<comment type="similarity">
    <text evidence="6">Belongs to the transketolase family.</text>
</comment>
<reference evidence="16" key="1">
    <citation type="submission" date="2018-06" db="EMBL/GenBank/DDBJ databases">
        <authorList>
            <person name="Zhirakovskaya E."/>
        </authorList>
    </citation>
    <scope>NUCLEOTIDE SEQUENCE</scope>
</reference>
<dbReference type="EC" id="2.2.1.1" evidence="8"/>
<evidence type="ECO:0000313" key="16">
    <source>
        <dbReference type="EMBL" id="VAW29912.1"/>
    </source>
</evidence>
<evidence type="ECO:0000256" key="12">
    <source>
        <dbReference type="ARBA" id="ARBA00022842"/>
    </source>
</evidence>
<sequence>SLTPGHPEHGLTSGVDATTGPLGQGVGMAVGMAVAEAALAAQMGEDIIDHFTYVLAGDGDLQEPVSLGAAANAGHLGLGKLILFYDKNNAQISGSTSRADSTNINKVFEGLGWQALEINGHDHMQISLAIEQAQEEKNKPTIIIGQTVMAKGAATVEGDFHTHGSPLSPEEIAATKVKSGLPGDKDFYVPEEVYSHFRSCYKENHKVVTAWNTLVKKKSNTDTTFAKKYQAILNNNLTPDLKIPDFKPGEKMATRASFGKTLAYFAQHTDTILGGSADLEPSNQTKAYADVSGEFTRYDHSGRNLSFAVREFPMATILNGIALHGGFRPFGATFLVFSDYAKPAMRLSALQKLPVLYIYTHDSFYVGEDGPTHEPIEQLAGLRALPGLYVFRPAEARETAALMHLAFKINDRPVAMAFTRQGVPTLDVANMKEKAKKGAYVVLGSEEEKPDIVLIASGSEVHLAIDAAKLITGKKVRVVSMPCMELFDEQPQEYKDTVLPPDVRYRVSIEAASTFGWGKYVAEGWSFGIDHFGASAPAGVLEKEFGFTPENIARLVEERYPKK</sequence>
<dbReference type="PROSITE" id="PS00802">
    <property type="entry name" value="TRANSKETOLASE_2"/>
    <property type="match status" value="1"/>
</dbReference>
<dbReference type="FunFam" id="3.40.50.920:FF:000003">
    <property type="entry name" value="Transketolase"/>
    <property type="match status" value="1"/>
</dbReference>
<dbReference type="Gene3D" id="3.40.50.970">
    <property type="match status" value="2"/>
</dbReference>
<dbReference type="GO" id="GO:0046872">
    <property type="term" value="F:metal ion binding"/>
    <property type="evidence" value="ECO:0007669"/>
    <property type="project" value="UniProtKB-KW"/>
</dbReference>
<feature type="domain" description="Transketolase-like pyrimidine-binding" evidence="15">
    <location>
        <begin position="252"/>
        <end position="425"/>
    </location>
</feature>
<dbReference type="FunFam" id="3.40.50.970:FF:000045">
    <property type="entry name" value="Transketolase"/>
    <property type="match status" value="1"/>
</dbReference>
<evidence type="ECO:0000256" key="14">
    <source>
        <dbReference type="ARBA" id="ARBA00049473"/>
    </source>
</evidence>
<dbReference type="Pfam" id="PF22613">
    <property type="entry name" value="Transketolase_C_1"/>
    <property type="match status" value="1"/>
</dbReference>
<comment type="cofactor">
    <cofactor evidence="2">
        <name>Mn(2+)</name>
        <dbReference type="ChEBI" id="CHEBI:29035"/>
    </cofactor>
</comment>
<comment type="cofactor">
    <cofactor evidence="3">
        <name>Co(2+)</name>
        <dbReference type="ChEBI" id="CHEBI:48828"/>
    </cofactor>
</comment>
<evidence type="ECO:0000256" key="5">
    <source>
        <dbReference type="ARBA" id="ARBA00001964"/>
    </source>
</evidence>
<evidence type="ECO:0000256" key="11">
    <source>
        <dbReference type="ARBA" id="ARBA00022837"/>
    </source>
</evidence>
<evidence type="ECO:0000256" key="7">
    <source>
        <dbReference type="ARBA" id="ARBA00011738"/>
    </source>
</evidence>
<feature type="non-terminal residue" evidence="16">
    <location>
        <position position="1"/>
    </location>
</feature>
<dbReference type="InterPro" id="IPR020826">
    <property type="entry name" value="Transketolase_BS"/>
</dbReference>
<keyword evidence="10" id="KW-0479">Metal-binding</keyword>
<comment type="subunit">
    <text evidence="7">Homodimer.</text>
</comment>
<dbReference type="Gene3D" id="3.40.50.920">
    <property type="match status" value="1"/>
</dbReference>
<dbReference type="Pfam" id="PF02779">
    <property type="entry name" value="Transket_pyr"/>
    <property type="match status" value="1"/>
</dbReference>
<keyword evidence="13" id="KW-0786">Thiamine pyrophosphate</keyword>
<gene>
    <name evidence="16" type="ORF">MNBD_BACTEROID07-1</name>
</gene>
<evidence type="ECO:0000256" key="6">
    <source>
        <dbReference type="ARBA" id="ARBA00007131"/>
    </source>
</evidence>
<comment type="catalytic activity">
    <reaction evidence="14">
        <text>D-sedoheptulose 7-phosphate + D-glyceraldehyde 3-phosphate = aldehydo-D-ribose 5-phosphate + D-xylulose 5-phosphate</text>
        <dbReference type="Rhea" id="RHEA:10508"/>
        <dbReference type="ChEBI" id="CHEBI:57483"/>
        <dbReference type="ChEBI" id="CHEBI:57737"/>
        <dbReference type="ChEBI" id="CHEBI:58273"/>
        <dbReference type="ChEBI" id="CHEBI:59776"/>
        <dbReference type="EC" id="2.2.1.1"/>
    </reaction>
</comment>
<dbReference type="SUPFAM" id="SSF52518">
    <property type="entry name" value="Thiamin diphosphate-binding fold (THDP-binding)"/>
    <property type="match status" value="2"/>
</dbReference>
<evidence type="ECO:0000256" key="2">
    <source>
        <dbReference type="ARBA" id="ARBA00001936"/>
    </source>
</evidence>
<dbReference type="InterPro" id="IPR033247">
    <property type="entry name" value="Transketolase_fam"/>
</dbReference>
<dbReference type="GO" id="GO:0005829">
    <property type="term" value="C:cytosol"/>
    <property type="evidence" value="ECO:0007669"/>
    <property type="project" value="TreeGrafter"/>
</dbReference>
<keyword evidence="9 16" id="KW-0808">Transferase</keyword>
<dbReference type="EMBL" id="UOET01000444">
    <property type="protein sequence ID" value="VAW29912.1"/>
    <property type="molecule type" value="Genomic_DNA"/>
</dbReference>
<evidence type="ECO:0000256" key="4">
    <source>
        <dbReference type="ARBA" id="ARBA00001946"/>
    </source>
</evidence>
<evidence type="ECO:0000256" key="10">
    <source>
        <dbReference type="ARBA" id="ARBA00022723"/>
    </source>
</evidence>
<evidence type="ECO:0000256" key="8">
    <source>
        <dbReference type="ARBA" id="ARBA00013152"/>
    </source>
</evidence>
<dbReference type="InterPro" id="IPR005474">
    <property type="entry name" value="Transketolase_N"/>
</dbReference>
<dbReference type="GO" id="GO:0006098">
    <property type="term" value="P:pentose-phosphate shunt"/>
    <property type="evidence" value="ECO:0007669"/>
    <property type="project" value="TreeGrafter"/>
</dbReference>
<dbReference type="PANTHER" id="PTHR43522:SF2">
    <property type="entry name" value="TRANSKETOLASE 1-RELATED"/>
    <property type="match status" value="1"/>
</dbReference>
<dbReference type="AlphaFoldDB" id="A0A3B0UU86"/>
<proteinExistence type="inferred from homology"/>
<dbReference type="InterPro" id="IPR009014">
    <property type="entry name" value="Transketo_C/PFOR_II"/>
</dbReference>
<dbReference type="PANTHER" id="PTHR43522">
    <property type="entry name" value="TRANSKETOLASE"/>
    <property type="match status" value="1"/>
</dbReference>
<evidence type="ECO:0000256" key="9">
    <source>
        <dbReference type="ARBA" id="ARBA00022679"/>
    </source>
</evidence>
<protein>
    <recommendedName>
        <fullName evidence="8">transketolase</fullName>
        <ecNumber evidence="8">2.2.1.1</ecNumber>
    </recommendedName>
</protein>
<dbReference type="CDD" id="cd07033">
    <property type="entry name" value="TPP_PYR_DXS_TK_like"/>
    <property type="match status" value="1"/>
</dbReference>
<dbReference type="Pfam" id="PF00456">
    <property type="entry name" value="Transketolase_N"/>
    <property type="match status" value="1"/>
</dbReference>
<dbReference type="InterPro" id="IPR005475">
    <property type="entry name" value="Transketolase-like_Pyr-bd"/>
</dbReference>
<dbReference type="InterPro" id="IPR055152">
    <property type="entry name" value="Transketolase-like_C_2"/>
</dbReference>
<keyword evidence="11" id="KW-0106">Calcium</keyword>
<name>A0A3B0UU86_9ZZZZ</name>
<accession>A0A3B0UU86</accession>
<organism evidence="16">
    <name type="scientific">hydrothermal vent metagenome</name>
    <dbReference type="NCBI Taxonomy" id="652676"/>
    <lineage>
        <taxon>unclassified sequences</taxon>
        <taxon>metagenomes</taxon>
        <taxon>ecological metagenomes</taxon>
    </lineage>
</organism>
<dbReference type="SMART" id="SM00861">
    <property type="entry name" value="Transket_pyr"/>
    <property type="match status" value="1"/>
</dbReference>
<dbReference type="InterPro" id="IPR029061">
    <property type="entry name" value="THDP-binding"/>
</dbReference>
<keyword evidence="12" id="KW-0460">Magnesium</keyword>
<comment type="cofactor">
    <cofactor evidence="5">
        <name>thiamine diphosphate</name>
        <dbReference type="ChEBI" id="CHEBI:58937"/>
    </cofactor>
</comment>
<evidence type="ECO:0000256" key="13">
    <source>
        <dbReference type="ARBA" id="ARBA00023052"/>
    </source>
</evidence>
<dbReference type="GO" id="GO:0004802">
    <property type="term" value="F:transketolase activity"/>
    <property type="evidence" value="ECO:0007669"/>
    <property type="project" value="UniProtKB-EC"/>
</dbReference>
<comment type="cofactor">
    <cofactor evidence="4">
        <name>Mg(2+)</name>
        <dbReference type="ChEBI" id="CHEBI:18420"/>
    </cofactor>
</comment>
<dbReference type="SUPFAM" id="SSF52922">
    <property type="entry name" value="TK C-terminal domain-like"/>
    <property type="match status" value="1"/>
</dbReference>